<name>A0A7X1KBR1_9SPHN</name>
<comment type="caution">
    <text evidence="2">The sequence shown here is derived from an EMBL/GenBank/DDBJ whole genome shotgun (WGS) entry which is preliminary data.</text>
</comment>
<proteinExistence type="predicted"/>
<protein>
    <recommendedName>
        <fullName evidence="1">DUF5672 domain-containing protein</fullName>
    </recommendedName>
</protein>
<sequence>MTLCAATSINREATLRALVRCLDLATFGDAILFSDSEPRELDSRLRHVQVAPMRDAADYSRFMLKGLGREIHTSHCLVVQWDGFILDPEAWTPRFLEHDYIGAVWPQFHDHRVGNGGFSLRSRRLLLVLANLAIDEVHPEDLAICRDNRDQLEQLHDIRFADPTTAARFSYEREHDVQPSFGFHGVFNMPAAIGVDAFWDVYTTLDHKGPAFHDFWPLLGQLTRQPGGLARAARFAADYIAYRLRLG</sequence>
<feature type="domain" description="DUF5672" evidence="1">
    <location>
        <begin position="48"/>
        <end position="184"/>
    </location>
</feature>
<evidence type="ECO:0000313" key="3">
    <source>
        <dbReference type="Proteomes" id="UP000520156"/>
    </source>
</evidence>
<gene>
    <name evidence="2" type="ORF">H7F49_07510</name>
</gene>
<dbReference type="Pfam" id="PF18922">
    <property type="entry name" value="DUF5672"/>
    <property type="match status" value="1"/>
</dbReference>
<evidence type="ECO:0000259" key="1">
    <source>
        <dbReference type="Pfam" id="PF18922"/>
    </source>
</evidence>
<dbReference type="EMBL" id="JACLAU010000007">
    <property type="protein sequence ID" value="MBC2651546.1"/>
    <property type="molecule type" value="Genomic_DNA"/>
</dbReference>
<accession>A0A7X1KBR1</accession>
<reference evidence="2 3" key="1">
    <citation type="submission" date="2020-08" db="EMBL/GenBank/DDBJ databases">
        <title>The genome sequence of Novosphingobium flavum 4Y4.</title>
        <authorList>
            <person name="Liu Y."/>
        </authorList>
    </citation>
    <scope>NUCLEOTIDE SEQUENCE [LARGE SCALE GENOMIC DNA]</scope>
    <source>
        <strain evidence="2 3">4Y4</strain>
    </source>
</reference>
<dbReference type="Proteomes" id="UP000520156">
    <property type="component" value="Unassembled WGS sequence"/>
</dbReference>
<dbReference type="InterPro" id="IPR043729">
    <property type="entry name" value="DUF5672"/>
</dbReference>
<organism evidence="2 3">
    <name type="scientific">Novosphingobium aerophilum</name>
    <dbReference type="NCBI Taxonomy" id="2839843"/>
    <lineage>
        <taxon>Bacteria</taxon>
        <taxon>Pseudomonadati</taxon>
        <taxon>Pseudomonadota</taxon>
        <taxon>Alphaproteobacteria</taxon>
        <taxon>Sphingomonadales</taxon>
        <taxon>Sphingomonadaceae</taxon>
        <taxon>Novosphingobium</taxon>
    </lineage>
</organism>
<keyword evidence="3" id="KW-1185">Reference proteome</keyword>
<dbReference type="AlphaFoldDB" id="A0A7X1KBR1"/>
<evidence type="ECO:0000313" key="2">
    <source>
        <dbReference type="EMBL" id="MBC2651546.1"/>
    </source>
</evidence>